<dbReference type="HOGENOM" id="CLU_2156359_0_0_5"/>
<dbReference type="OrthoDB" id="7689048at2"/>
<comment type="caution">
    <text evidence="1">The sequence shown here is derived from an EMBL/GenBank/DDBJ whole genome shotgun (WGS) entry which is preliminary data.</text>
</comment>
<organism evidence="1 2">
    <name type="scientific">Litoreibacter arenae DSM 19593</name>
    <dbReference type="NCBI Taxonomy" id="1123360"/>
    <lineage>
        <taxon>Bacteria</taxon>
        <taxon>Pseudomonadati</taxon>
        <taxon>Pseudomonadota</taxon>
        <taxon>Alphaproteobacteria</taxon>
        <taxon>Rhodobacterales</taxon>
        <taxon>Roseobacteraceae</taxon>
        <taxon>Litoreibacter</taxon>
    </lineage>
</organism>
<dbReference type="EMBL" id="AONI01000008">
    <property type="protein sequence ID" value="EPX80655.1"/>
    <property type="molecule type" value="Genomic_DNA"/>
</dbReference>
<dbReference type="AlphaFoldDB" id="S9RRL2"/>
<accession>S9RRL2</accession>
<gene>
    <name evidence="1" type="ORF">thalar_00875</name>
</gene>
<evidence type="ECO:0000313" key="2">
    <source>
        <dbReference type="Proteomes" id="UP000015351"/>
    </source>
</evidence>
<dbReference type="RefSeq" id="WP_021099448.1">
    <property type="nucleotide sequence ID" value="NZ_KE557306.1"/>
</dbReference>
<dbReference type="STRING" id="1123360.thalar_00875"/>
<evidence type="ECO:0000313" key="1">
    <source>
        <dbReference type="EMBL" id="EPX80655.1"/>
    </source>
</evidence>
<protein>
    <submittedName>
        <fullName evidence="1">Uncharacterized protein</fullName>
    </submittedName>
</protein>
<reference evidence="2" key="1">
    <citation type="journal article" date="2013" name="Stand. Genomic Sci.">
        <title>Genome sequence of the Litoreibacter arenae type strain (DSM 19593(T)), a member of the Roseobacter clade isolated from sea sand.</title>
        <authorList>
            <person name="Riedel T."/>
            <person name="Fiebig A."/>
            <person name="Petersen J."/>
            <person name="Gronow S."/>
            <person name="Kyrpides N.C."/>
            <person name="Goker M."/>
            <person name="Klenk H.P."/>
        </authorList>
    </citation>
    <scope>NUCLEOTIDE SEQUENCE [LARGE SCALE GENOMIC DNA]</scope>
    <source>
        <strain evidence="2">DSM 19593</strain>
    </source>
</reference>
<name>S9RRL2_9RHOB</name>
<dbReference type="Proteomes" id="UP000015351">
    <property type="component" value="Unassembled WGS sequence"/>
</dbReference>
<keyword evidence="2" id="KW-1185">Reference proteome</keyword>
<proteinExistence type="predicted"/>
<sequence>MSLEQIDTMIDFAIAQVSDTPDGYRAVVRDMAKQWPDATGAQMIFVLVSASHAIERVFGDNPDGHPEVQNTLRVAALLGSDLFALQLRGNFAPTGRDLGRYWADSDPFFLHL</sequence>
<dbReference type="eggNOG" id="ENOG5033EWJ">
    <property type="taxonomic scope" value="Bacteria"/>
</dbReference>